<reference evidence="1 2" key="1">
    <citation type="submission" date="2019-07" db="EMBL/GenBank/DDBJ databases">
        <title>Annotation for the trematode Paragonimus westermani.</title>
        <authorList>
            <person name="Choi Y.-J."/>
        </authorList>
    </citation>
    <scope>NUCLEOTIDE SEQUENCE [LARGE SCALE GENOMIC DNA]</scope>
    <source>
        <strain evidence="1">180907_Pwestermani</strain>
    </source>
</reference>
<keyword evidence="2" id="KW-1185">Reference proteome</keyword>
<sequence>MQSDGEFGHPETNLGGAIRFEQKYESQKLSNSDLLHENVVFPPPSKVEIFCPWIQVGLIEVALQRPRGALISTSYLAALSSQPYLERELRIPPRETLGIQQQIDRDESQCSLRIS</sequence>
<name>A0A8T0DTD1_9TREM</name>
<accession>A0A8T0DTD1</accession>
<dbReference type="EMBL" id="JTDF01001029">
    <property type="protein sequence ID" value="KAF8570596.1"/>
    <property type="molecule type" value="Genomic_DNA"/>
</dbReference>
<proteinExistence type="predicted"/>
<gene>
    <name evidence="1" type="ORF">P879_03467</name>
</gene>
<protein>
    <submittedName>
        <fullName evidence="1">Uncharacterized protein</fullName>
    </submittedName>
</protein>
<dbReference type="AlphaFoldDB" id="A0A8T0DTD1"/>
<dbReference type="Proteomes" id="UP000699462">
    <property type="component" value="Unassembled WGS sequence"/>
</dbReference>
<organism evidence="1 2">
    <name type="scientific">Paragonimus westermani</name>
    <dbReference type="NCBI Taxonomy" id="34504"/>
    <lineage>
        <taxon>Eukaryota</taxon>
        <taxon>Metazoa</taxon>
        <taxon>Spiralia</taxon>
        <taxon>Lophotrochozoa</taxon>
        <taxon>Platyhelminthes</taxon>
        <taxon>Trematoda</taxon>
        <taxon>Digenea</taxon>
        <taxon>Plagiorchiida</taxon>
        <taxon>Troglotremata</taxon>
        <taxon>Troglotrematidae</taxon>
        <taxon>Paragonimus</taxon>
    </lineage>
</organism>
<evidence type="ECO:0000313" key="2">
    <source>
        <dbReference type="Proteomes" id="UP000699462"/>
    </source>
</evidence>
<evidence type="ECO:0000313" key="1">
    <source>
        <dbReference type="EMBL" id="KAF8570596.1"/>
    </source>
</evidence>
<comment type="caution">
    <text evidence="1">The sequence shown here is derived from an EMBL/GenBank/DDBJ whole genome shotgun (WGS) entry which is preliminary data.</text>
</comment>
<dbReference type="OrthoDB" id="6254245at2759"/>